<dbReference type="EMBL" id="BAABDD010000046">
    <property type="protein sequence ID" value="GAA3765346.1"/>
    <property type="molecule type" value="Genomic_DNA"/>
</dbReference>
<keyword evidence="3" id="KW-1185">Reference proteome</keyword>
<dbReference type="RefSeq" id="WP_344977055.1">
    <property type="nucleotide sequence ID" value="NZ_BAABDD010000046.1"/>
</dbReference>
<dbReference type="Proteomes" id="UP001500908">
    <property type="component" value="Unassembled WGS sequence"/>
</dbReference>
<accession>A0ABP7GK35</accession>
<reference evidence="3" key="1">
    <citation type="journal article" date="2019" name="Int. J. Syst. Evol. Microbiol.">
        <title>The Global Catalogue of Microorganisms (GCM) 10K type strain sequencing project: providing services to taxonomists for standard genome sequencing and annotation.</title>
        <authorList>
            <consortium name="The Broad Institute Genomics Platform"/>
            <consortium name="The Broad Institute Genome Sequencing Center for Infectious Disease"/>
            <person name="Wu L."/>
            <person name="Ma J."/>
        </authorList>
    </citation>
    <scope>NUCLEOTIDE SEQUENCE [LARGE SCALE GENOMIC DNA]</scope>
    <source>
        <strain evidence="3">JCM 17137</strain>
    </source>
</reference>
<comment type="caution">
    <text evidence="2">The sequence shown here is derived from an EMBL/GenBank/DDBJ whole genome shotgun (WGS) entry which is preliminary data.</text>
</comment>
<sequence>MITRVWDRYDPRLDRSAGALLGAATALCMAGAAPAQAQQLVEPKREGGPARRLAWLVEQVLIGLDDDAVGAVGADEQERSWALALRRTVAEGVVVPPAGEVAGARGGAWRVVAETPVPELVPRQRRFPCGHYEHAVRAAQVVGGQEAAMYAGALAGARWGASGVPLAPQRELARQVAPRRLVTAALAAVCGVDADQWPHRRSMSRAEDEAGHEVFGVAHPHDAGVVLSTLEYVRLREDFDAVVSLCRVGSADIPERVAGPDRVEVWLADHPGVNANLHFVIDQAAQTVAALRAEGKRVALHCAACQSRTPAVAAHYAALACGAEVVASLRQVIETVAGHLNNPELAGTSAALHGVELDDPAAVLFPDGLPVLTRTPRT</sequence>
<dbReference type="Gene3D" id="3.90.190.10">
    <property type="entry name" value="Protein tyrosine phosphatase superfamily"/>
    <property type="match status" value="1"/>
</dbReference>
<organism evidence="2 3">
    <name type="scientific">Salinactinospora qingdaonensis</name>
    <dbReference type="NCBI Taxonomy" id="702744"/>
    <lineage>
        <taxon>Bacteria</taxon>
        <taxon>Bacillati</taxon>
        <taxon>Actinomycetota</taxon>
        <taxon>Actinomycetes</taxon>
        <taxon>Streptosporangiales</taxon>
        <taxon>Nocardiopsidaceae</taxon>
        <taxon>Salinactinospora</taxon>
    </lineage>
</organism>
<proteinExistence type="predicted"/>
<evidence type="ECO:0008006" key="4">
    <source>
        <dbReference type="Google" id="ProtNLM"/>
    </source>
</evidence>
<name>A0ABP7GK35_9ACTN</name>
<gene>
    <name evidence="2" type="ORF">GCM10022402_48300</name>
</gene>
<dbReference type="SUPFAM" id="SSF52799">
    <property type="entry name" value="(Phosphotyrosine protein) phosphatases II"/>
    <property type="match status" value="1"/>
</dbReference>
<feature type="chain" id="PRO_5047043570" description="Secreted protein" evidence="1">
    <location>
        <begin position="38"/>
        <end position="378"/>
    </location>
</feature>
<evidence type="ECO:0000313" key="2">
    <source>
        <dbReference type="EMBL" id="GAA3765346.1"/>
    </source>
</evidence>
<evidence type="ECO:0000256" key="1">
    <source>
        <dbReference type="SAM" id="SignalP"/>
    </source>
</evidence>
<feature type="signal peptide" evidence="1">
    <location>
        <begin position="1"/>
        <end position="37"/>
    </location>
</feature>
<keyword evidence="1" id="KW-0732">Signal</keyword>
<protein>
    <recommendedName>
        <fullName evidence="4">Secreted protein</fullName>
    </recommendedName>
</protein>
<evidence type="ECO:0000313" key="3">
    <source>
        <dbReference type="Proteomes" id="UP001500908"/>
    </source>
</evidence>
<dbReference type="InterPro" id="IPR029021">
    <property type="entry name" value="Prot-tyrosine_phosphatase-like"/>
</dbReference>